<accession>A0ABY7ZU44</accession>
<evidence type="ECO:0000256" key="1">
    <source>
        <dbReference type="ARBA" id="ARBA00001933"/>
    </source>
</evidence>
<dbReference type="PANTHER" id="PTHR10314">
    <property type="entry name" value="CYSTATHIONINE BETA-SYNTHASE"/>
    <property type="match status" value="1"/>
</dbReference>
<feature type="compositionally biased region" description="Low complexity" evidence="3">
    <location>
        <begin position="351"/>
        <end position="367"/>
    </location>
</feature>
<evidence type="ECO:0000256" key="3">
    <source>
        <dbReference type="SAM" id="MobiDB-lite"/>
    </source>
</evidence>
<dbReference type="CDD" id="cd01561">
    <property type="entry name" value="CBS_like"/>
    <property type="match status" value="1"/>
</dbReference>
<dbReference type="Proteomes" id="UP001219605">
    <property type="component" value="Chromosome"/>
</dbReference>
<name>A0ABY7ZU44_9ACTN</name>
<keyword evidence="6" id="KW-1185">Reference proteome</keyword>
<keyword evidence="2" id="KW-0663">Pyridoxal phosphate</keyword>
<comment type="cofactor">
    <cofactor evidence="1">
        <name>pyridoxal 5'-phosphate</name>
        <dbReference type="ChEBI" id="CHEBI:597326"/>
    </cofactor>
</comment>
<evidence type="ECO:0000313" key="5">
    <source>
        <dbReference type="EMBL" id="WDZ86572.1"/>
    </source>
</evidence>
<dbReference type="RefSeq" id="WP_275033407.1">
    <property type="nucleotide sequence ID" value="NZ_CP118615.1"/>
</dbReference>
<dbReference type="InterPro" id="IPR036052">
    <property type="entry name" value="TrpB-like_PALP_sf"/>
</dbReference>
<dbReference type="Pfam" id="PF00291">
    <property type="entry name" value="PALP"/>
    <property type="match status" value="1"/>
</dbReference>
<feature type="region of interest" description="Disordered" evidence="3">
    <location>
        <begin position="337"/>
        <end position="373"/>
    </location>
</feature>
<dbReference type="SUPFAM" id="SSF53686">
    <property type="entry name" value="Tryptophan synthase beta subunit-like PLP-dependent enzymes"/>
    <property type="match status" value="1"/>
</dbReference>
<dbReference type="InterPro" id="IPR001926">
    <property type="entry name" value="TrpB-like_PALP"/>
</dbReference>
<organism evidence="5 6">
    <name type="scientific">Micromonospora cathayae</name>
    <dbReference type="NCBI Taxonomy" id="3028804"/>
    <lineage>
        <taxon>Bacteria</taxon>
        <taxon>Bacillati</taxon>
        <taxon>Actinomycetota</taxon>
        <taxon>Actinomycetes</taxon>
        <taxon>Micromonosporales</taxon>
        <taxon>Micromonosporaceae</taxon>
        <taxon>Micromonospora</taxon>
    </lineage>
</organism>
<proteinExistence type="predicted"/>
<evidence type="ECO:0000313" key="6">
    <source>
        <dbReference type="Proteomes" id="UP001219605"/>
    </source>
</evidence>
<evidence type="ECO:0000256" key="2">
    <source>
        <dbReference type="ARBA" id="ARBA00022898"/>
    </source>
</evidence>
<evidence type="ECO:0000259" key="4">
    <source>
        <dbReference type="Pfam" id="PF00291"/>
    </source>
</evidence>
<feature type="domain" description="Tryptophan synthase beta chain-like PALP" evidence="4">
    <location>
        <begin position="42"/>
        <end position="286"/>
    </location>
</feature>
<protein>
    <submittedName>
        <fullName evidence="5">Cysteine synthase family protein</fullName>
    </submittedName>
</protein>
<dbReference type="Gene3D" id="3.40.50.1100">
    <property type="match status" value="2"/>
</dbReference>
<sequence>MTSEGTSTTRPPLHAHITDAIKAPALVRLSDNVVLARFETLKVYAALGAVRALLAAGTVRPGDTVVDSSSGIYAIALAMVCHRYGLRCHIVASTTVTPALRSQLEILGATVDQMPPERNLRLDQHRRVARVQELLRADPRMHWMRQYHDPVHRLGYAELAGLVRAALPEASLAVVASVGTGASSAGLVQPLREHDPTTRLVGVQPFGSVSFGSERFQDPEAIIAGIGSAIPFDNVRHELYDQVHWMTFQHAMAGSVALMRGHAVFAGLSTGAAYLAARWEARRHPERVHLVVGADTGHRYVDRVFARHREAPDAGTLEPAEIVTLDELSPPWSTMSWLRRGFPPPPHREPTTPAATPATPAAPATATAHRRRP</sequence>
<dbReference type="EMBL" id="CP118615">
    <property type="protein sequence ID" value="WDZ86572.1"/>
    <property type="molecule type" value="Genomic_DNA"/>
</dbReference>
<gene>
    <name evidence="5" type="ORF">PVK37_09335</name>
</gene>
<dbReference type="InterPro" id="IPR050214">
    <property type="entry name" value="Cys_Synth/Cystath_Beta-Synth"/>
</dbReference>
<reference evidence="5 6" key="1">
    <citation type="submission" date="2023-02" db="EMBL/GenBank/DDBJ databases">
        <authorList>
            <person name="Mo P."/>
        </authorList>
    </citation>
    <scope>NUCLEOTIDE SEQUENCE [LARGE SCALE GENOMIC DNA]</scope>
    <source>
        <strain evidence="5 6">HUAS 3</strain>
    </source>
</reference>